<feature type="domain" description="CRISPR type III-associated protein" evidence="2">
    <location>
        <begin position="15"/>
        <end position="205"/>
    </location>
</feature>
<evidence type="ECO:0000256" key="1">
    <source>
        <dbReference type="ARBA" id="ARBA00023118"/>
    </source>
</evidence>
<dbReference type="Pfam" id="PF03787">
    <property type="entry name" value="RAMPs"/>
    <property type="match status" value="2"/>
</dbReference>
<dbReference type="PANTHER" id="PTHR35579:SF3">
    <property type="entry name" value="CRISPR SYSTEM CMS ENDORIBONUCLEASE CSM3"/>
    <property type="match status" value="1"/>
</dbReference>
<proteinExistence type="predicted"/>
<evidence type="ECO:0000313" key="4">
    <source>
        <dbReference type="Proteomes" id="UP000663722"/>
    </source>
</evidence>
<dbReference type="Proteomes" id="UP000663722">
    <property type="component" value="Chromosome"/>
</dbReference>
<accession>A0A975BQB4</accession>
<dbReference type="GO" id="GO:0051607">
    <property type="term" value="P:defense response to virus"/>
    <property type="evidence" value="ECO:0007669"/>
    <property type="project" value="UniProtKB-KW"/>
</dbReference>
<reference evidence="3" key="1">
    <citation type="journal article" date="2021" name="Microb. Physiol.">
        <title>Proteogenomic Insights into the Physiology of Marine, Sulfate-Reducing, Filamentous Desulfonema limicola and Desulfonema magnum.</title>
        <authorList>
            <person name="Schnaars V."/>
            <person name="Wohlbrand L."/>
            <person name="Scheve S."/>
            <person name="Hinrichs C."/>
            <person name="Reinhardt R."/>
            <person name="Rabus R."/>
        </authorList>
    </citation>
    <scope>NUCLEOTIDE SEQUENCE</scope>
    <source>
        <strain evidence="3">4be13</strain>
    </source>
</reference>
<dbReference type="RefSeq" id="WP_207677970.1">
    <property type="nucleotide sequence ID" value="NZ_CP061800.1"/>
</dbReference>
<gene>
    <name evidence="3" type="ORF">dnm_052940</name>
</gene>
<organism evidence="3 4">
    <name type="scientific">Desulfonema magnum</name>
    <dbReference type="NCBI Taxonomy" id="45655"/>
    <lineage>
        <taxon>Bacteria</taxon>
        <taxon>Pseudomonadati</taxon>
        <taxon>Thermodesulfobacteriota</taxon>
        <taxon>Desulfobacteria</taxon>
        <taxon>Desulfobacterales</taxon>
        <taxon>Desulfococcaceae</taxon>
        <taxon>Desulfonema</taxon>
    </lineage>
</organism>
<dbReference type="AlphaFoldDB" id="A0A975BQB4"/>
<dbReference type="KEGG" id="dmm:dnm_052940"/>
<dbReference type="InterPro" id="IPR052216">
    <property type="entry name" value="CRISPR_Csm3_endoribonuclease"/>
</dbReference>
<dbReference type="EMBL" id="CP061800">
    <property type="protein sequence ID" value="QTA89244.1"/>
    <property type="molecule type" value="Genomic_DNA"/>
</dbReference>
<sequence>MERLTYVRYRIDGILRAMTPLHVGSGAERDAVIDDEKVKVSEVVKDSKSFPCLPASTLKGKLRSAADRFSNEKALTRELFGTGEKDQEVGARLLFQDALLDRDLSEIPPLFEMPLENGNFPLYWDASCFTYISTGTALNRVTRTVEKHKLFYHETVPSGAVFRVSIFGEGLTHEELAFLLKLLEGFKGEHGICLGGETAHGFGQMQWEHPEVSGVTSEDELREWLNGTATGFEGFPKISGERLKHIQDKISLSAPVSRDVLSLELKLCFDGPFMVNDPSQAYKADDGGLSHTYLRNEKNQIVLRSRSFHGALRNQAERIIRTVAPEELRAKKACYIEDHKTSCPPIHKKEQTENLCMACRLFGGNGWRSPIMISDFLPVPNGHGEECEQDFVAIDRYTGGAADRKKFKACYRFGPILKGRLRIDLSRVGPVHVGVLALALRDLLEGDMFMGFGRSKGLGACRGKITEINLPQHYPEWMKKFMSSSENWEQLAQTELPMNPLQTELLEHLVADFNEAVSIEA</sequence>
<protein>
    <submittedName>
        <fullName evidence="3">CRISPR type III-associated RAMP domain-containing protein</fullName>
    </submittedName>
</protein>
<dbReference type="PANTHER" id="PTHR35579">
    <property type="entry name" value="CRISPR SYSTEM CMS ENDORIBONUCLEASE CSM3"/>
    <property type="match status" value="1"/>
</dbReference>
<feature type="domain" description="CRISPR type III-associated protein" evidence="2">
    <location>
        <begin position="294"/>
        <end position="461"/>
    </location>
</feature>
<keyword evidence="4" id="KW-1185">Reference proteome</keyword>
<name>A0A975BQB4_9BACT</name>
<evidence type="ECO:0000259" key="2">
    <source>
        <dbReference type="Pfam" id="PF03787"/>
    </source>
</evidence>
<keyword evidence="1" id="KW-0051">Antiviral defense</keyword>
<evidence type="ECO:0000313" key="3">
    <source>
        <dbReference type="EMBL" id="QTA89244.1"/>
    </source>
</evidence>
<dbReference type="InterPro" id="IPR005537">
    <property type="entry name" value="RAMP_III_fam"/>
</dbReference>